<feature type="region of interest" description="Disordered" evidence="1">
    <location>
        <begin position="182"/>
        <end position="331"/>
    </location>
</feature>
<feature type="region of interest" description="Disordered" evidence="1">
    <location>
        <begin position="63"/>
        <end position="87"/>
    </location>
</feature>
<feature type="region of interest" description="Disordered" evidence="1">
    <location>
        <begin position="128"/>
        <end position="170"/>
    </location>
</feature>
<name>R7Q4Y0_CHOCR</name>
<sequence>MNFNKTTTKFEQSTAPGYTTTFVEQSRSPNLPNYPDYSISSSFSSFMPSPMVLGQLHTYEMTPFAQSGHPQDDTAHSDEDTEQYRESPPLEPELLYMESIALFDRVVMPMDDSAHPLLDSPAPFLQPLPAHDFFTDDEEPLQRPEASPIPSYLPLEPEYPPSLESSDPVACDISLVSSACTVRNGEREDEVASEPVTHHTGKRKRRSSEVESSDGRAEEKREESMPRPTFKRARTDGWDETEAISEMFGRKQGEKTTTLGKRQREDGDEHSVMDKAVQTVFSSQEDLHERGPAISRASSSAGKSPGPMIKRRKLGCCGAATSKPKEEGDNG</sequence>
<feature type="compositionally biased region" description="Basic and acidic residues" evidence="1">
    <location>
        <begin position="207"/>
        <end position="225"/>
    </location>
</feature>
<dbReference type="Proteomes" id="UP000012073">
    <property type="component" value="Unassembled WGS sequence"/>
</dbReference>
<evidence type="ECO:0000313" key="3">
    <source>
        <dbReference type="Proteomes" id="UP000012073"/>
    </source>
</evidence>
<dbReference type="AlphaFoldDB" id="R7Q4Y0"/>
<gene>
    <name evidence="2" type="ORF">CHC_T00002141001</name>
</gene>
<protein>
    <submittedName>
        <fullName evidence="2">Uncharacterized protein</fullName>
    </submittedName>
</protein>
<accession>R7Q4Y0</accession>
<keyword evidence="3" id="KW-1185">Reference proteome</keyword>
<dbReference type="EMBL" id="HG001651">
    <property type="protein sequence ID" value="CDF33602.1"/>
    <property type="molecule type" value="Genomic_DNA"/>
</dbReference>
<reference evidence="3" key="1">
    <citation type="journal article" date="2013" name="Proc. Natl. Acad. Sci. U.S.A.">
        <title>Genome structure and metabolic features in the red seaweed Chondrus crispus shed light on evolution of the Archaeplastida.</title>
        <authorList>
            <person name="Collen J."/>
            <person name="Porcel B."/>
            <person name="Carre W."/>
            <person name="Ball S.G."/>
            <person name="Chaparro C."/>
            <person name="Tonon T."/>
            <person name="Barbeyron T."/>
            <person name="Michel G."/>
            <person name="Noel B."/>
            <person name="Valentin K."/>
            <person name="Elias M."/>
            <person name="Artiguenave F."/>
            <person name="Arun A."/>
            <person name="Aury J.M."/>
            <person name="Barbosa-Neto J.F."/>
            <person name="Bothwell J.H."/>
            <person name="Bouget F.Y."/>
            <person name="Brillet L."/>
            <person name="Cabello-Hurtado F."/>
            <person name="Capella-Gutierrez S."/>
            <person name="Charrier B."/>
            <person name="Cladiere L."/>
            <person name="Cock J.M."/>
            <person name="Coelho S.M."/>
            <person name="Colleoni C."/>
            <person name="Czjzek M."/>
            <person name="Da Silva C."/>
            <person name="Delage L."/>
            <person name="Denoeud F."/>
            <person name="Deschamps P."/>
            <person name="Dittami S.M."/>
            <person name="Gabaldon T."/>
            <person name="Gachon C.M."/>
            <person name="Groisillier A."/>
            <person name="Herve C."/>
            <person name="Jabbari K."/>
            <person name="Katinka M."/>
            <person name="Kloareg B."/>
            <person name="Kowalczyk N."/>
            <person name="Labadie K."/>
            <person name="Leblanc C."/>
            <person name="Lopez P.J."/>
            <person name="McLachlan D.H."/>
            <person name="Meslet-Cladiere L."/>
            <person name="Moustafa A."/>
            <person name="Nehr Z."/>
            <person name="Nyvall Collen P."/>
            <person name="Panaud O."/>
            <person name="Partensky F."/>
            <person name="Poulain J."/>
            <person name="Rensing S.A."/>
            <person name="Rousvoal S."/>
            <person name="Samson G."/>
            <person name="Symeonidi A."/>
            <person name="Weissenbach J."/>
            <person name="Zambounis A."/>
            <person name="Wincker P."/>
            <person name="Boyen C."/>
        </authorList>
    </citation>
    <scope>NUCLEOTIDE SEQUENCE [LARGE SCALE GENOMIC DNA]</scope>
    <source>
        <strain evidence="3">cv. Stackhouse</strain>
    </source>
</reference>
<dbReference type="RefSeq" id="XP_005713405.1">
    <property type="nucleotide sequence ID" value="XM_005713348.1"/>
</dbReference>
<feature type="compositionally biased region" description="Basic and acidic residues" evidence="1">
    <location>
        <begin position="262"/>
        <end position="273"/>
    </location>
</feature>
<dbReference type="Gramene" id="CDF33602">
    <property type="protein sequence ID" value="CDF33602"/>
    <property type="gene ID" value="CHC_T00002141001"/>
</dbReference>
<evidence type="ECO:0000313" key="2">
    <source>
        <dbReference type="EMBL" id="CDF33602.1"/>
    </source>
</evidence>
<evidence type="ECO:0000256" key="1">
    <source>
        <dbReference type="SAM" id="MobiDB-lite"/>
    </source>
</evidence>
<proteinExistence type="predicted"/>
<dbReference type="GeneID" id="17321122"/>
<organism evidence="2 3">
    <name type="scientific">Chondrus crispus</name>
    <name type="common">Carrageen Irish moss</name>
    <name type="synonym">Polymorpha crispa</name>
    <dbReference type="NCBI Taxonomy" id="2769"/>
    <lineage>
        <taxon>Eukaryota</taxon>
        <taxon>Rhodophyta</taxon>
        <taxon>Florideophyceae</taxon>
        <taxon>Rhodymeniophycidae</taxon>
        <taxon>Gigartinales</taxon>
        <taxon>Gigartinaceae</taxon>
        <taxon>Chondrus</taxon>
    </lineage>
</organism>
<dbReference type="KEGG" id="ccp:CHC_T00002141001"/>
<feature type="compositionally biased region" description="Basic and acidic residues" evidence="1">
    <location>
        <begin position="70"/>
        <end position="85"/>
    </location>
</feature>
<feature type="compositionally biased region" description="Low complexity" evidence="1">
    <location>
        <begin position="148"/>
        <end position="166"/>
    </location>
</feature>